<name>A0A428SXQ4_9HYPO</name>
<evidence type="ECO:0000259" key="1">
    <source>
        <dbReference type="Pfam" id="PF06985"/>
    </source>
</evidence>
<organism evidence="2 3">
    <name type="scientific">Fusarium ambrosium</name>
    <dbReference type="NCBI Taxonomy" id="131363"/>
    <lineage>
        <taxon>Eukaryota</taxon>
        <taxon>Fungi</taxon>
        <taxon>Dikarya</taxon>
        <taxon>Ascomycota</taxon>
        <taxon>Pezizomycotina</taxon>
        <taxon>Sordariomycetes</taxon>
        <taxon>Hypocreomycetidae</taxon>
        <taxon>Hypocreales</taxon>
        <taxon>Nectriaceae</taxon>
        <taxon>Fusarium</taxon>
        <taxon>Fusarium solani species complex</taxon>
    </lineage>
</organism>
<sequence>MAGVSIPLCGPCRGFHDILDAINDGQSIARTHDVFTSRRALVTSGGVDCIACDFFRQILPPPLSDYQLYEIRLEDGLEWDFPVPKGTALFRLMPVFSETGLDDYQRYEFFYHSSEDRPSTNGSSLPIPQVVDYTRIKEGLVFCKEQHGDDCAGTRRPEISDLRVIDCSNRGIVDWDSLEHTSSYLTLSYVWGQSSAIEQTSGNRIPTHAPKVIDDAIEVTLNLGYRYLWVDRYCIPIDHAAKHAQLRNMGDIYSNSDLTIIAAAGHGPGTGLPGTRTTPRKGQISTRIGRHKLCMSPPGINWEIESSRWNKRGWTYQEAFLSRRQLVFTKSETYFQCRQLHYPEQVALPSMTWRIPFVKPSVEQVKTFAASSVFRPLTTQLPCTKFSTMVNEYSMRELTFETDILDAFKGILRAFESLEAPVQNLCGVPLYSLDLPRMTNTDALVYGLSWNPAPIDMPLHAELWRKMMRRKGFPSWSWIGWQLSRKLAYHFHLWPLSEIHSERGFALNDDVFEALVHVGVGFSDGSVAPWESERYSILHKYHTGVTIQFLELAGWVFTIDVPRHNLPAACDRLGLWRLKVDVMEEVYGS</sequence>
<dbReference type="Pfam" id="PF06985">
    <property type="entry name" value="HET"/>
    <property type="match status" value="1"/>
</dbReference>
<keyword evidence="3" id="KW-1185">Reference proteome</keyword>
<dbReference type="AlphaFoldDB" id="A0A428SXQ4"/>
<reference evidence="2 3" key="1">
    <citation type="submission" date="2017-06" db="EMBL/GenBank/DDBJ databases">
        <title>Cmopartive genomic analysis of Ambrosia Fusariam Clade fungi.</title>
        <authorList>
            <person name="Stajich J.E."/>
            <person name="Carrillo J."/>
            <person name="Kijimoto T."/>
            <person name="Eskalen A."/>
            <person name="O'Donnell K."/>
            <person name="Kasson M."/>
        </authorList>
    </citation>
    <scope>NUCLEOTIDE SEQUENCE [LARGE SCALE GENOMIC DNA]</scope>
    <source>
        <strain evidence="2 3">NRRL 20438</strain>
    </source>
</reference>
<evidence type="ECO:0000313" key="3">
    <source>
        <dbReference type="Proteomes" id="UP000288429"/>
    </source>
</evidence>
<dbReference type="PANTHER" id="PTHR33112:SF1">
    <property type="entry name" value="HETEROKARYON INCOMPATIBILITY DOMAIN-CONTAINING PROTEIN"/>
    <property type="match status" value="1"/>
</dbReference>
<accession>A0A428SXQ4</accession>
<gene>
    <name evidence="2" type="ORF">CDV31_014262</name>
</gene>
<dbReference type="PANTHER" id="PTHR33112">
    <property type="entry name" value="DOMAIN PROTEIN, PUTATIVE-RELATED"/>
    <property type="match status" value="1"/>
</dbReference>
<dbReference type="Proteomes" id="UP000288429">
    <property type="component" value="Unassembled WGS sequence"/>
</dbReference>
<dbReference type="InterPro" id="IPR010730">
    <property type="entry name" value="HET"/>
</dbReference>
<feature type="domain" description="Heterokaryon incompatibility" evidence="1">
    <location>
        <begin position="184"/>
        <end position="318"/>
    </location>
</feature>
<comment type="caution">
    <text evidence="2">The sequence shown here is derived from an EMBL/GenBank/DDBJ whole genome shotgun (WGS) entry which is preliminary data.</text>
</comment>
<dbReference type="EMBL" id="NIZV01000317">
    <property type="protein sequence ID" value="RSL94591.1"/>
    <property type="molecule type" value="Genomic_DNA"/>
</dbReference>
<evidence type="ECO:0000313" key="2">
    <source>
        <dbReference type="EMBL" id="RSL94591.1"/>
    </source>
</evidence>
<proteinExistence type="predicted"/>
<protein>
    <recommendedName>
        <fullName evidence="1">Heterokaryon incompatibility domain-containing protein</fullName>
    </recommendedName>
</protein>